<proteinExistence type="predicted"/>
<reference evidence="3" key="1">
    <citation type="submission" date="2011-07" db="EMBL/GenBank/DDBJ databases">
        <authorList>
            <consortium name="Caenorhabditis brenneri Sequencing and Analysis Consortium"/>
            <person name="Wilson R.K."/>
        </authorList>
    </citation>
    <scope>NUCLEOTIDE SEQUENCE [LARGE SCALE GENOMIC DNA]</scope>
    <source>
        <strain evidence="3">PB2801</strain>
    </source>
</reference>
<feature type="signal peptide" evidence="1">
    <location>
        <begin position="1"/>
        <end position="23"/>
    </location>
</feature>
<dbReference type="Proteomes" id="UP000008068">
    <property type="component" value="Unassembled WGS sequence"/>
</dbReference>
<dbReference type="OMA" id="WRWVHAW"/>
<sequence length="174" mass="20827">MSFPTRFLLLFCFLAMFSSQATSSNLTFNVDDDNVDRLAEELTEDILDAFDKRNFSKYDDYDVRFHFDTCDHKEHEMADFRKLIAAYRMTFVSGTVIKYSLIRAETAVPKYEGLFWTTHFEFLGQHHDVYVNFEWKETPTGRRWTWVDGWPVNCMTIVHKHRIHEWQMKTKVLT</sequence>
<accession>G0NLD8</accession>
<dbReference type="EMBL" id="GL379905">
    <property type="protein sequence ID" value="EGT33387.1"/>
    <property type="molecule type" value="Genomic_DNA"/>
</dbReference>
<dbReference type="AlphaFoldDB" id="G0NLD8"/>
<dbReference type="OrthoDB" id="5850499at2759"/>
<keyword evidence="3" id="KW-1185">Reference proteome</keyword>
<evidence type="ECO:0000313" key="3">
    <source>
        <dbReference type="Proteomes" id="UP000008068"/>
    </source>
</evidence>
<feature type="chain" id="PRO_5003405360" evidence="1">
    <location>
        <begin position="24"/>
        <end position="174"/>
    </location>
</feature>
<gene>
    <name evidence="2" type="ORF">CAEBREN_11548</name>
</gene>
<dbReference type="InParanoid" id="G0NLD8"/>
<evidence type="ECO:0000313" key="2">
    <source>
        <dbReference type="EMBL" id="EGT33387.1"/>
    </source>
</evidence>
<keyword evidence="1" id="KW-0732">Signal</keyword>
<name>G0NLD8_CAEBE</name>
<dbReference type="eggNOG" id="ENOG502TIW2">
    <property type="taxonomic scope" value="Eukaryota"/>
</dbReference>
<dbReference type="HOGENOM" id="CLU_1705810_0_0_1"/>
<protein>
    <submittedName>
        <fullName evidence="2">Uncharacterized protein</fullName>
    </submittedName>
</protein>
<organism evidence="3">
    <name type="scientific">Caenorhabditis brenneri</name>
    <name type="common">Nematode worm</name>
    <dbReference type="NCBI Taxonomy" id="135651"/>
    <lineage>
        <taxon>Eukaryota</taxon>
        <taxon>Metazoa</taxon>
        <taxon>Ecdysozoa</taxon>
        <taxon>Nematoda</taxon>
        <taxon>Chromadorea</taxon>
        <taxon>Rhabditida</taxon>
        <taxon>Rhabditina</taxon>
        <taxon>Rhabditomorpha</taxon>
        <taxon>Rhabditoidea</taxon>
        <taxon>Rhabditidae</taxon>
        <taxon>Peloderinae</taxon>
        <taxon>Caenorhabditis</taxon>
    </lineage>
</organism>
<evidence type="ECO:0000256" key="1">
    <source>
        <dbReference type="SAM" id="SignalP"/>
    </source>
</evidence>